<dbReference type="Pfam" id="PF00905">
    <property type="entry name" value="Transpeptidase"/>
    <property type="match status" value="1"/>
</dbReference>
<dbReference type="InterPro" id="IPR050396">
    <property type="entry name" value="Glycosyltr_51/Transpeptidase"/>
</dbReference>
<keyword evidence="8" id="KW-0808">Transferase</keyword>
<dbReference type="Gene3D" id="3.40.710.10">
    <property type="entry name" value="DD-peptidase/beta-lactamase superfamily"/>
    <property type="match status" value="2"/>
</dbReference>
<comment type="pathway">
    <text evidence="2">Cell wall biogenesis; peptidoglycan biosynthesis.</text>
</comment>
<keyword evidence="13" id="KW-1133">Transmembrane helix</keyword>
<evidence type="ECO:0000256" key="18">
    <source>
        <dbReference type="ARBA" id="ARBA00049902"/>
    </source>
</evidence>
<evidence type="ECO:0000256" key="15">
    <source>
        <dbReference type="ARBA" id="ARBA00023268"/>
    </source>
</evidence>
<keyword evidence="7" id="KW-0328">Glycosyltransferase</keyword>
<name>A0A9E2NZZ7_9SPIR</name>
<dbReference type="SUPFAM" id="SSF53955">
    <property type="entry name" value="Lysozyme-like"/>
    <property type="match status" value="1"/>
</dbReference>
<dbReference type="AlphaFoldDB" id="A0A9E2NZZ7"/>
<evidence type="ECO:0000256" key="8">
    <source>
        <dbReference type="ARBA" id="ARBA00022679"/>
    </source>
</evidence>
<evidence type="ECO:0000256" key="6">
    <source>
        <dbReference type="ARBA" id="ARBA00022670"/>
    </source>
</evidence>
<dbReference type="EMBL" id="JAHLFV010000199">
    <property type="protein sequence ID" value="MBU3850609.1"/>
    <property type="molecule type" value="Genomic_DNA"/>
</dbReference>
<reference evidence="21" key="2">
    <citation type="submission" date="2021-04" db="EMBL/GenBank/DDBJ databases">
        <authorList>
            <person name="Gilroy R."/>
        </authorList>
    </citation>
    <scope>NUCLEOTIDE SEQUENCE</scope>
    <source>
        <strain evidence="21">Gambia15-2214</strain>
    </source>
</reference>
<dbReference type="SUPFAM" id="SSF56601">
    <property type="entry name" value="beta-lactamase/transpeptidase-like"/>
    <property type="match status" value="1"/>
</dbReference>
<evidence type="ECO:0000256" key="5">
    <source>
        <dbReference type="ARBA" id="ARBA00022645"/>
    </source>
</evidence>
<dbReference type="InterPro" id="IPR012338">
    <property type="entry name" value="Beta-lactam/transpept-like"/>
</dbReference>
<evidence type="ECO:0000313" key="22">
    <source>
        <dbReference type="Proteomes" id="UP000823914"/>
    </source>
</evidence>
<dbReference type="GO" id="GO:0009252">
    <property type="term" value="P:peptidoglycan biosynthetic process"/>
    <property type="evidence" value="ECO:0007669"/>
    <property type="project" value="UniProtKB-KW"/>
</dbReference>
<dbReference type="InterPro" id="IPR036950">
    <property type="entry name" value="PBP_transglycosylase"/>
</dbReference>
<dbReference type="Proteomes" id="UP000823914">
    <property type="component" value="Unassembled WGS sequence"/>
</dbReference>
<organism evidence="21 22">
    <name type="scientific">Candidatus Treponema excrementipullorum</name>
    <dbReference type="NCBI Taxonomy" id="2838768"/>
    <lineage>
        <taxon>Bacteria</taxon>
        <taxon>Pseudomonadati</taxon>
        <taxon>Spirochaetota</taxon>
        <taxon>Spirochaetia</taxon>
        <taxon>Spirochaetales</taxon>
        <taxon>Treponemataceae</taxon>
        <taxon>Treponema</taxon>
    </lineage>
</organism>
<dbReference type="Gene3D" id="1.10.3810.10">
    <property type="entry name" value="Biosynthetic peptidoglycan transglycosylase-like"/>
    <property type="match status" value="1"/>
</dbReference>
<dbReference type="GO" id="GO:0071555">
    <property type="term" value="P:cell wall organization"/>
    <property type="evidence" value="ECO:0007669"/>
    <property type="project" value="UniProtKB-KW"/>
</dbReference>
<evidence type="ECO:0000256" key="1">
    <source>
        <dbReference type="ARBA" id="ARBA00004370"/>
    </source>
</evidence>
<feature type="domain" description="Glycosyl transferase family 51" evidence="20">
    <location>
        <begin position="58"/>
        <end position="233"/>
    </location>
</feature>
<feature type="domain" description="Penicillin-binding protein transpeptidase" evidence="19">
    <location>
        <begin position="419"/>
        <end position="686"/>
    </location>
</feature>
<comment type="similarity">
    <text evidence="3">In the C-terminal section; belongs to the transpeptidase family.</text>
</comment>
<dbReference type="InterPro" id="IPR001264">
    <property type="entry name" value="Glyco_trans_51"/>
</dbReference>
<dbReference type="EC" id="2.4.99.28" evidence="17"/>
<dbReference type="GO" id="GO:0016020">
    <property type="term" value="C:membrane"/>
    <property type="evidence" value="ECO:0007669"/>
    <property type="project" value="UniProtKB-SubCell"/>
</dbReference>
<keyword evidence="12" id="KW-0573">Peptidoglycan synthesis</keyword>
<dbReference type="GO" id="GO:0030288">
    <property type="term" value="C:outer membrane-bounded periplasmic space"/>
    <property type="evidence" value="ECO:0007669"/>
    <property type="project" value="TreeGrafter"/>
</dbReference>
<sequence>MVKIKARTTILLSITLFCSLLFGAILGLMLALTVNTINTENFTEFTAALPTKLLDINGELITEFASDEKREIISLTNLPQHMIDALISREDRVFYEHNGFRLMTIFRAFLGVITNVNLGGGSTLTQQIAGTLYCDRTEKSLSRKIKELWWAIQMERRYSKDEILEFYLNKIYFGSGTYGVNAASKYYFGHDATQITPAEAAILVVQLSSPVYNNPFEYPNSAMEKQKGVLAEMVSAGYLTQEAATASFDDFWANFDYTRINSSAYLMREDKAPWFSEYVRRELNTMLYGTDDIYTSGFTVNTTLNLKHQLAAQEVMNKHIDRANESYQRSSNLSKSSATDTYIPMTELISLVFNLPQLKQTEENYKEKAVATYVKEINPIVDIMSLMCGFEDLKLSVVNKGNAQQKEYESKTVIEGALISVENETGYITAIVGGREYSSNNQLIRATQALIQPGSSFKPLYYSAALDSGLFTPASVLVDTPTVFYTEDGRPYIPLNFRNVWEGSVLLWYALATSMNVPSVKVMDGIGFDAAIERATALLGIPQTDWEKRGFNHSYPLALGVCSVRPIEMAKAFATFGNQGKSVDPIAVLSIEDRNGKEILNPEKELRLKQQAMGDARQVISPQNAYVMTSILQKTVTIGTLARGSNYGLRFKYTAEDGSSYTMPAAGKTGTTDNWSDAWAVGFTPYITTAIWFGFDTPGQSLGTELTGSTLSGWAWGEYMRIANEDYPYKEFPMPESGVTTLTVCSKSGLLPTEACGKSTLKLYFISGTEPTESCQYHTIRQTSSAIGIERLKKERTYTSAGFESSFIGDTPLEFNLDFLTDDKLLYAPVETTENNTQVEIPVDSNFLLD</sequence>
<keyword evidence="14" id="KW-0472">Membrane</keyword>
<dbReference type="GO" id="GO:0008955">
    <property type="term" value="F:peptidoglycan glycosyltransferase activity"/>
    <property type="evidence" value="ECO:0007669"/>
    <property type="project" value="UniProtKB-EC"/>
</dbReference>
<evidence type="ECO:0000256" key="9">
    <source>
        <dbReference type="ARBA" id="ARBA00022692"/>
    </source>
</evidence>
<protein>
    <recommendedName>
        <fullName evidence="17">peptidoglycan glycosyltransferase</fullName>
        <ecNumber evidence="17">2.4.99.28</ecNumber>
    </recommendedName>
</protein>
<gene>
    <name evidence="21" type="ORF">IAA16_08590</name>
</gene>
<evidence type="ECO:0000259" key="20">
    <source>
        <dbReference type="Pfam" id="PF00912"/>
    </source>
</evidence>
<evidence type="ECO:0000256" key="3">
    <source>
        <dbReference type="ARBA" id="ARBA00007090"/>
    </source>
</evidence>
<keyword evidence="9" id="KW-0812">Transmembrane</keyword>
<comment type="catalytic activity">
    <reaction evidence="18">
        <text>[GlcNAc-(1-&gt;4)-Mur2Ac(oyl-L-Ala-gamma-D-Glu-L-Lys-D-Ala-D-Ala)](n)-di-trans,octa-cis-undecaprenyl diphosphate + beta-D-GlcNAc-(1-&gt;4)-Mur2Ac(oyl-L-Ala-gamma-D-Glu-L-Lys-D-Ala-D-Ala)-di-trans,octa-cis-undecaprenyl diphosphate = [GlcNAc-(1-&gt;4)-Mur2Ac(oyl-L-Ala-gamma-D-Glu-L-Lys-D-Ala-D-Ala)](n+1)-di-trans,octa-cis-undecaprenyl diphosphate + di-trans,octa-cis-undecaprenyl diphosphate + H(+)</text>
        <dbReference type="Rhea" id="RHEA:23708"/>
        <dbReference type="Rhea" id="RHEA-COMP:9602"/>
        <dbReference type="Rhea" id="RHEA-COMP:9603"/>
        <dbReference type="ChEBI" id="CHEBI:15378"/>
        <dbReference type="ChEBI" id="CHEBI:58405"/>
        <dbReference type="ChEBI" id="CHEBI:60033"/>
        <dbReference type="ChEBI" id="CHEBI:78435"/>
        <dbReference type="EC" id="2.4.99.28"/>
    </reaction>
</comment>
<evidence type="ECO:0000256" key="13">
    <source>
        <dbReference type="ARBA" id="ARBA00022989"/>
    </source>
</evidence>
<proteinExistence type="inferred from homology"/>
<keyword evidence="11" id="KW-0133">Cell shape</keyword>
<evidence type="ECO:0000256" key="4">
    <source>
        <dbReference type="ARBA" id="ARBA00007739"/>
    </source>
</evidence>
<evidence type="ECO:0000256" key="12">
    <source>
        <dbReference type="ARBA" id="ARBA00022984"/>
    </source>
</evidence>
<evidence type="ECO:0000259" key="19">
    <source>
        <dbReference type="Pfam" id="PF00905"/>
    </source>
</evidence>
<keyword evidence="15" id="KW-0511">Multifunctional enzyme</keyword>
<evidence type="ECO:0000256" key="11">
    <source>
        <dbReference type="ARBA" id="ARBA00022960"/>
    </source>
</evidence>
<dbReference type="InterPro" id="IPR023346">
    <property type="entry name" value="Lysozyme-like_dom_sf"/>
</dbReference>
<dbReference type="NCBIfam" id="TIGR02074">
    <property type="entry name" value="PBP_1a_fam"/>
    <property type="match status" value="1"/>
</dbReference>
<dbReference type="GO" id="GO:0006508">
    <property type="term" value="P:proteolysis"/>
    <property type="evidence" value="ECO:0007669"/>
    <property type="project" value="UniProtKB-KW"/>
</dbReference>
<evidence type="ECO:0000313" key="21">
    <source>
        <dbReference type="EMBL" id="MBU3850609.1"/>
    </source>
</evidence>
<keyword evidence="5" id="KW-0121">Carboxypeptidase</keyword>
<keyword evidence="16" id="KW-0961">Cell wall biogenesis/degradation</keyword>
<keyword evidence="6" id="KW-0645">Protease</keyword>
<evidence type="ECO:0000256" key="14">
    <source>
        <dbReference type="ARBA" id="ARBA00023136"/>
    </source>
</evidence>
<comment type="subcellular location">
    <subcellularLocation>
        <location evidence="1">Membrane</location>
    </subcellularLocation>
</comment>
<dbReference type="GO" id="GO:0008658">
    <property type="term" value="F:penicillin binding"/>
    <property type="evidence" value="ECO:0007669"/>
    <property type="project" value="InterPro"/>
</dbReference>
<reference evidence="21" key="1">
    <citation type="journal article" date="2021" name="PeerJ">
        <title>Extensive microbial diversity within the chicken gut microbiome revealed by metagenomics and culture.</title>
        <authorList>
            <person name="Gilroy R."/>
            <person name="Ravi A."/>
            <person name="Getino M."/>
            <person name="Pursley I."/>
            <person name="Horton D.L."/>
            <person name="Alikhan N.F."/>
            <person name="Baker D."/>
            <person name="Gharbi K."/>
            <person name="Hall N."/>
            <person name="Watson M."/>
            <person name="Adriaenssens E.M."/>
            <person name="Foster-Nyarko E."/>
            <person name="Jarju S."/>
            <person name="Secka A."/>
            <person name="Antonio M."/>
            <person name="Oren A."/>
            <person name="Chaudhuri R.R."/>
            <person name="La Ragione R."/>
            <person name="Hildebrand F."/>
            <person name="Pallen M.J."/>
        </authorList>
    </citation>
    <scope>NUCLEOTIDE SEQUENCE</scope>
    <source>
        <strain evidence="21">Gambia15-2214</strain>
    </source>
</reference>
<dbReference type="PANTHER" id="PTHR32282">
    <property type="entry name" value="BINDING PROTEIN TRANSPEPTIDASE, PUTATIVE-RELATED"/>
    <property type="match status" value="1"/>
</dbReference>
<dbReference type="Pfam" id="PF00912">
    <property type="entry name" value="Transgly"/>
    <property type="match status" value="1"/>
</dbReference>
<evidence type="ECO:0000256" key="7">
    <source>
        <dbReference type="ARBA" id="ARBA00022676"/>
    </source>
</evidence>
<dbReference type="GO" id="GO:0004180">
    <property type="term" value="F:carboxypeptidase activity"/>
    <property type="evidence" value="ECO:0007669"/>
    <property type="project" value="UniProtKB-KW"/>
</dbReference>
<dbReference type="InterPro" id="IPR001460">
    <property type="entry name" value="PCN-bd_Tpept"/>
</dbReference>
<evidence type="ECO:0000256" key="2">
    <source>
        <dbReference type="ARBA" id="ARBA00004752"/>
    </source>
</evidence>
<evidence type="ECO:0000256" key="10">
    <source>
        <dbReference type="ARBA" id="ARBA00022801"/>
    </source>
</evidence>
<comment type="similarity">
    <text evidence="4">In the N-terminal section; belongs to the glycosyltransferase 51 family.</text>
</comment>
<dbReference type="PANTHER" id="PTHR32282:SF27">
    <property type="entry name" value="PENICILLIN-BINDING PROTEIN 1A"/>
    <property type="match status" value="1"/>
</dbReference>
<evidence type="ECO:0000256" key="16">
    <source>
        <dbReference type="ARBA" id="ARBA00023316"/>
    </source>
</evidence>
<evidence type="ECO:0000256" key="17">
    <source>
        <dbReference type="ARBA" id="ARBA00044770"/>
    </source>
</evidence>
<keyword evidence="10" id="KW-0378">Hydrolase</keyword>
<comment type="caution">
    <text evidence="21">The sequence shown here is derived from an EMBL/GenBank/DDBJ whole genome shotgun (WGS) entry which is preliminary data.</text>
</comment>
<dbReference type="GO" id="GO:0008360">
    <property type="term" value="P:regulation of cell shape"/>
    <property type="evidence" value="ECO:0007669"/>
    <property type="project" value="UniProtKB-KW"/>
</dbReference>
<accession>A0A9E2NZZ7</accession>